<dbReference type="InterPro" id="IPR050352">
    <property type="entry name" value="ABCG_transporters"/>
</dbReference>
<protein>
    <submittedName>
        <fullName evidence="7">ATP-binding cassette sub-family G member 2-like protein</fullName>
    </submittedName>
</protein>
<proteinExistence type="predicted"/>
<evidence type="ECO:0000256" key="1">
    <source>
        <dbReference type="ARBA" id="ARBA00004141"/>
    </source>
</evidence>
<dbReference type="PANTHER" id="PTHR48041">
    <property type="entry name" value="ABC TRANSPORTER G FAMILY MEMBER 28"/>
    <property type="match status" value="1"/>
</dbReference>
<accession>A0A2N0QGK1</accession>
<evidence type="ECO:0000313" key="7">
    <source>
        <dbReference type="EMBL" id="PKC50191.1"/>
    </source>
</evidence>
<evidence type="ECO:0000313" key="8">
    <source>
        <dbReference type="Proteomes" id="UP000232688"/>
    </source>
</evidence>
<dbReference type="Proteomes" id="UP000232688">
    <property type="component" value="Unassembled WGS sequence"/>
</dbReference>
<evidence type="ECO:0000256" key="4">
    <source>
        <dbReference type="ARBA" id="ARBA00022989"/>
    </source>
</evidence>
<dbReference type="EMBL" id="LLXH01010748">
    <property type="protein sequence ID" value="PKC50191.1"/>
    <property type="molecule type" value="Genomic_DNA"/>
</dbReference>
<dbReference type="GO" id="GO:0005524">
    <property type="term" value="F:ATP binding"/>
    <property type="evidence" value="ECO:0007669"/>
    <property type="project" value="UniProtKB-KW"/>
</dbReference>
<reference evidence="7 8" key="2">
    <citation type="submission" date="2017-10" db="EMBL/GenBank/DDBJ databases">
        <title>Genome analyses suggest a sexual origin of heterokaryosis in a supposedly ancient asexual fungus.</title>
        <authorList>
            <person name="Corradi N."/>
            <person name="Sedzielewska K."/>
            <person name="Noel J."/>
            <person name="Charron P."/>
            <person name="Farinelli L."/>
            <person name="Marton T."/>
            <person name="Kruger M."/>
            <person name="Pelin A."/>
            <person name="Brachmann A."/>
            <person name="Corradi N."/>
        </authorList>
    </citation>
    <scope>NUCLEOTIDE SEQUENCE [LARGE SCALE GENOMIC DNA]</scope>
    <source>
        <strain evidence="7 8">A1</strain>
    </source>
</reference>
<gene>
    <name evidence="7" type="ORF">RhiirA1_386401</name>
</gene>
<reference evidence="7 8" key="1">
    <citation type="submission" date="2017-10" db="EMBL/GenBank/DDBJ databases">
        <title>Extensive intraspecific genome diversity in a model arbuscular mycorrhizal fungus.</title>
        <authorList>
            <person name="Chen E.C.H."/>
            <person name="Morin E."/>
            <person name="Baudet D."/>
            <person name="Noel J."/>
            <person name="Ndikumana S."/>
            <person name="Charron P."/>
            <person name="St-Onge C."/>
            <person name="Giorgi J."/>
            <person name="Grigoriev I.V."/>
            <person name="Roux C."/>
            <person name="Martin F.M."/>
            <person name="Corradi N."/>
        </authorList>
    </citation>
    <scope>NUCLEOTIDE SEQUENCE [LARGE SCALE GENOMIC DNA]</scope>
    <source>
        <strain evidence="7 8">A1</strain>
    </source>
</reference>
<keyword evidence="7" id="KW-0547">Nucleotide-binding</keyword>
<dbReference type="InterPro" id="IPR003439">
    <property type="entry name" value="ABC_transporter-like_ATP-bd"/>
</dbReference>
<dbReference type="SUPFAM" id="SSF52540">
    <property type="entry name" value="P-loop containing nucleoside triphosphate hydrolases"/>
    <property type="match status" value="1"/>
</dbReference>
<keyword evidence="2" id="KW-0813">Transport</keyword>
<keyword evidence="5" id="KW-0472">Membrane</keyword>
<dbReference type="VEuPathDB" id="FungiDB:RhiirA1_386401"/>
<keyword evidence="3" id="KW-0812">Transmembrane</keyword>
<organism evidence="7 8">
    <name type="scientific">Rhizophagus irregularis</name>
    <dbReference type="NCBI Taxonomy" id="588596"/>
    <lineage>
        <taxon>Eukaryota</taxon>
        <taxon>Fungi</taxon>
        <taxon>Fungi incertae sedis</taxon>
        <taxon>Mucoromycota</taxon>
        <taxon>Glomeromycotina</taxon>
        <taxon>Glomeromycetes</taxon>
        <taxon>Glomerales</taxon>
        <taxon>Glomeraceae</taxon>
        <taxon>Rhizophagus</taxon>
    </lineage>
</organism>
<dbReference type="GO" id="GO:0042626">
    <property type="term" value="F:ATPase-coupled transmembrane transporter activity"/>
    <property type="evidence" value="ECO:0007669"/>
    <property type="project" value="TreeGrafter"/>
</dbReference>
<dbReference type="PANTHER" id="PTHR48041:SF139">
    <property type="entry name" value="PROTEIN SCARLET"/>
    <property type="match status" value="1"/>
</dbReference>
<evidence type="ECO:0000256" key="5">
    <source>
        <dbReference type="ARBA" id="ARBA00023136"/>
    </source>
</evidence>
<feature type="domain" description="ABC transporter" evidence="6">
    <location>
        <begin position="1"/>
        <end position="136"/>
    </location>
</feature>
<name>A0A2N0QGK1_9GLOM</name>
<keyword evidence="4" id="KW-1133">Transmembrane helix</keyword>
<evidence type="ECO:0000256" key="2">
    <source>
        <dbReference type="ARBA" id="ARBA00022448"/>
    </source>
</evidence>
<dbReference type="Pfam" id="PF00005">
    <property type="entry name" value="ABC_tran"/>
    <property type="match status" value="1"/>
</dbReference>
<comment type="subcellular location">
    <subcellularLocation>
        <location evidence="1">Membrane</location>
        <topology evidence="1">Multi-pass membrane protein</topology>
    </subcellularLocation>
</comment>
<dbReference type="GO" id="GO:0016887">
    <property type="term" value="F:ATP hydrolysis activity"/>
    <property type="evidence" value="ECO:0007669"/>
    <property type="project" value="InterPro"/>
</dbReference>
<dbReference type="InterPro" id="IPR027417">
    <property type="entry name" value="P-loop_NTPase"/>
</dbReference>
<dbReference type="Gene3D" id="3.40.50.300">
    <property type="entry name" value="P-loop containing nucleotide triphosphate hydrolases"/>
    <property type="match status" value="1"/>
</dbReference>
<sequence length="138" mass="15143">MGPSGCGKTTLLNLLGDRVGSKGVQGTIALNGHKMTKKSKRFVAYCTQDDIFFPHLTVKETLSYTARLRLPRELSRREKLKQVENTMALLNLTKCADTIIGDQRIRGVSGGERKRANIASELLTDPSVILLDEPTSGL</sequence>
<evidence type="ECO:0000259" key="6">
    <source>
        <dbReference type="Pfam" id="PF00005"/>
    </source>
</evidence>
<feature type="non-terminal residue" evidence="7">
    <location>
        <position position="138"/>
    </location>
</feature>
<evidence type="ECO:0000256" key="3">
    <source>
        <dbReference type="ARBA" id="ARBA00022692"/>
    </source>
</evidence>
<keyword evidence="7" id="KW-0067">ATP-binding</keyword>
<dbReference type="GO" id="GO:0016020">
    <property type="term" value="C:membrane"/>
    <property type="evidence" value="ECO:0007669"/>
    <property type="project" value="UniProtKB-SubCell"/>
</dbReference>
<comment type="caution">
    <text evidence="7">The sequence shown here is derived from an EMBL/GenBank/DDBJ whole genome shotgun (WGS) entry which is preliminary data.</text>
</comment>
<dbReference type="AlphaFoldDB" id="A0A2N0QGK1"/>